<dbReference type="HOGENOM" id="CLU_1721999_0_0_1"/>
<proteinExistence type="predicted"/>
<protein>
    <submittedName>
        <fullName evidence="2">Uncharacterized protein</fullName>
    </submittedName>
</protein>
<dbReference type="GeneID" id="25369191"/>
<dbReference type="EMBL" id="KL584796">
    <property type="protein sequence ID" value="KEQ90250.1"/>
    <property type="molecule type" value="Genomic_DNA"/>
</dbReference>
<evidence type="ECO:0000313" key="2">
    <source>
        <dbReference type="EMBL" id="KEQ90250.1"/>
    </source>
</evidence>
<reference evidence="2 3" key="1">
    <citation type="journal article" date="2014" name="BMC Genomics">
        <title>Genome sequencing of four Aureobasidium pullulans varieties: biotechnological potential, stress tolerance, and description of new species.</title>
        <authorList>
            <person name="Gostin Ar C."/>
            <person name="Ohm R.A."/>
            <person name="Kogej T."/>
            <person name="Sonjak S."/>
            <person name="Turk M."/>
            <person name="Zajc J."/>
            <person name="Zalar P."/>
            <person name="Grube M."/>
            <person name="Sun H."/>
            <person name="Han J."/>
            <person name="Sharma A."/>
            <person name="Chiniquy J."/>
            <person name="Ngan C.Y."/>
            <person name="Lipzen A."/>
            <person name="Barry K."/>
            <person name="Grigoriev I.V."/>
            <person name="Gunde-Cimerman N."/>
        </authorList>
    </citation>
    <scope>NUCLEOTIDE SEQUENCE [LARGE SCALE GENOMIC DNA]</scope>
    <source>
        <strain evidence="2 3">EXF-2481</strain>
    </source>
</reference>
<organism evidence="2 3">
    <name type="scientific">Aureobasidium subglaciale (strain EXF-2481)</name>
    <name type="common">Aureobasidium pullulans var. subglaciale</name>
    <dbReference type="NCBI Taxonomy" id="1043005"/>
    <lineage>
        <taxon>Eukaryota</taxon>
        <taxon>Fungi</taxon>
        <taxon>Dikarya</taxon>
        <taxon>Ascomycota</taxon>
        <taxon>Pezizomycotina</taxon>
        <taxon>Dothideomycetes</taxon>
        <taxon>Dothideomycetidae</taxon>
        <taxon>Dothideales</taxon>
        <taxon>Saccotheciaceae</taxon>
        <taxon>Aureobasidium</taxon>
    </lineage>
</organism>
<feature type="region of interest" description="Disordered" evidence="1">
    <location>
        <begin position="124"/>
        <end position="152"/>
    </location>
</feature>
<keyword evidence="3" id="KW-1185">Reference proteome</keyword>
<dbReference type="InParanoid" id="A0A074XXQ0"/>
<dbReference type="Proteomes" id="UP000030641">
    <property type="component" value="Unassembled WGS sequence"/>
</dbReference>
<accession>A0A074XXQ0</accession>
<dbReference type="AlphaFoldDB" id="A0A074XXQ0"/>
<sequence length="152" mass="16982">MGRRLSVLCGSTQILLTRHAHSMELTRKLYYSSLLSYFSISVGVFRNVGSTSRVLPTALRLENIETLSHSRRIPVASSTNHIQVCTLRVVVNPQHSSTKTCRNQNREWRLHIFHSNHCGAAHPISPGPESAVSVGLPKQFRDQKPSQTPSPM</sequence>
<evidence type="ECO:0000313" key="3">
    <source>
        <dbReference type="Proteomes" id="UP000030641"/>
    </source>
</evidence>
<name>A0A074XXQ0_AURSE</name>
<dbReference type="RefSeq" id="XP_013338739.1">
    <property type="nucleotide sequence ID" value="XM_013483285.1"/>
</dbReference>
<gene>
    <name evidence="2" type="ORF">AUEXF2481DRAFT_578754</name>
</gene>
<evidence type="ECO:0000256" key="1">
    <source>
        <dbReference type="SAM" id="MobiDB-lite"/>
    </source>
</evidence>